<evidence type="ECO:0000256" key="2">
    <source>
        <dbReference type="ARBA" id="ARBA00012937"/>
    </source>
</evidence>
<dbReference type="FunFam" id="3.30.590.10:FF:000004">
    <property type="entry name" value="Glutamine synthetase"/>
    <property type="match status" value="1"/>
</dbReference>
<name>A0A6J6D2P8_9ZZZZ</name>
<evidence type="ECO:0000256" key="1">
    <source>
        <dbReference type="ARBA" id="ARBA00009897"/>
    </source>
</evidence>
<dbReference type="GO" id="GO:0004356">
    <property type="term" value="F:glutamine synthetase activity"/>
    <property type="evidence" value="ECO:0007669"/>
    <property type="project" value="UniProtKB-EC"/>
</dbReference>
<evidence type="ECO:0000259" key="8">
    <source>
        <dbReference type="PROSITE" id="PS51987"/>
    </source>
</evidence>
<dbReference type="EMBL" id="CAEZTI010000005">
    <property type="protein sequence ID" value="CAB4556058.1"/>
    <property type="molecule type" value="Genomic_DNA"/>
</dbReference>
<evidence type="ECO:0000313" key="9">
    <source>
        <dbReference type="EMBL" id="CAB4556058.1"/>
    </source>
</evidence>
<dbReference type="InterPro" id="IPR008146">
    <property type="entry name" value="Gln_synth_cat_dom"/>
</dbReference>
<dbReference type="PROSITE" id="PS00180">
    <property type="entry name" value="GLNA_1"/>
    <property type="match status" value="1"/>
</dbReference>
<keyword evidence="4" id="KW-0547">Nucleotide-binding</keyword>
<dbReference type="PROSITE" id="PS51987">
    <property type="entry name" value="GS_CATALYTIC"/>
    <property type="match status" value="1"/>
</dbReference>
<keyword evidence="5" id="KW-0067">ATP-binding</keyword>
<evidence type="ECO:0000256" key="6">
    <source>
        <dbReference type="ARBA" id="ARBA00049436"/>
    </source>
</evidence>
<dbReference type="InterPro" id="IPR027302">
    <property type="entry name" value="Gln_synth_N_conserv_site"/>
</dbReference>
<dbReference type="InterPro" id="IPR048091">
    <property type="entry name" value="Gln_syn_GlnII"/>
</dbReference>
<dbReference type="Gene3D" id="3.30.590.10">
    <property type="entry name" value="Glutamine synthetase/guanido kinase, catalytic domain"/>
    <property type="match status" value="1"/>
</dbReference>
<dbReference type="SUPFAM" id="SSF55931">
    <property type="entry name" value="Glutamine synthetase/guanido kinase"/>
    <property type="match status" value="1"/>
</dbReference>
<evidence type="ECO:0000256" key="5">
    <source>
        <dbReference type="ARBA" id="ARBA00022840"/>
    </source>
</evidence>
<protein>
    <recommendedName>
        <fullName evidence="2">glutamine synthetase</fullName>
        <ecNumber evidence="2">6.3.1.2</ecNumber>
    </recommendedName>
</protein>
<dbReference type="EC" id="6.3.1.2" evidence="2"/>
<dbReference type="NCBIfam" id="NF041605">
    <property type="entry name" value="gln_syn_GlnII"/>
    <property type="match status" value="1"/>
</dbReference>
<dbReference type="PROSITE" id="PS00181">
    <property type="entry name" value="GLNA_ATP"/>
    <property type="match status" value="1"/>
</dbReference>
<dbReference type="AlphaFoldDB" id="A0A6J6D2P8"/>
<proteinExistence type="inferred from homology"/>
<accession>A0A6J6D2P8</accession>
<comment type="catalytic activity">
    <reaction evidence="6">
        <text>L-glutamate + NH4(+) + ATP = L-glutamine + ADP + phosphate + H(+)</text>
        <dbReference type="Rhea" id="RHEA:16169"/>
        <dbReference type="ChEBI" id="CHEBI:15378"/>
        <dbReference type="ChEBI" id="CHEBI:28938"/>
        <dbReference type="ChEBI" id="CHEBI:29985"/>
        <dbReference type="ChEBI" id="CHEBI:30616"/>
        <dbReference type="ChEBI" id="CHEBI:43474"/>
        <dbReference type="ChEBI" id="CHEBI:58359"/>
        <dbReference type="ChEBI" id="CHEBI:456216"/>
        <dbReference type="EC" id="6.3.1.2"/>
    </reaction>
</comment>
<dbReference type="InterPro" id="IPR014746">
    <property type="entry name" value="Gln_synth/guanido_kin_cat_dom"/>
</dbReference>
<reference evidence="9" key="1">
    <citation type="submission" date="2020-05" db="EMBL/GenBank/DDBJ databases">
        <authorList>
            <person name="Chiriac C."/>
            <person name="Salcher M."/>
            <person name="Ghai R."/>
            <person name="Kavagutti S V."/>
        </authorList>
    </citation>
    <scope>NUCLEOTIDE SEQUENCE</scope>
</reference>
<dbReference type="SUPFAM" id="SSF54368">
    <property type="entry name" value="Glutamine synthetase, N-terminal domain"/>
    <property type="match status" value="1"/>
</dbReference>
<dbReference type="InterPro" id="IPR050292">
    <property type="entry name" value="Glutamine_Synthetase"/>
</dbReference>
<dbReference type="InterPro" id="IPR036651">
    <property type="entry name" value="Gln_synt_N_sf"/>
</dbReference>
<gene>
    <name evidence="9" type="ORF">UFOPK1619_00063</name>
</gene>
<evidence type="ECO:0000259" key="7">
    <source>
        <dbReference type="PROSITE" id="PS51986"/>
    </source>
</evidence>
<dbReference type="Pfam" id="PF03951">
    <property type="entry name" value="Gln-synt_N"/>
    <property type="match status" value="1"/>
</dbReference>
<dbReference type="Gene3D" id="3.10.20.70">
    <property type="entry name" value="Glutamine synthetase, N-terminal domain"/>
    <property type="match status" value="1"/>
</dbReference>
<evidence type="ECO:0000256" key="4">
    <source>
        <dbReference type="ARBA" id="ARBA00022741"/>
    </source>
</evidence>
<dbReference type="Pfam" id="PF00120">
    <property type="entry name" value="Gln-synt_C"/>
    <property type="match status" value="1"/>
</dbReference>
<dbReference type="GO" id="GO:0005524">
    <property type="term" value="F:ATP binding"/>
    <property type="evidence" value="ECO:0007669"/>
    <property type="project" value="UniProtKB-KW"/>
</dbReference>
<dbReference type="GO" id="GO:0005737">
    <property type="term" value="C:cytoplasm"/>
    <property type="evidence" value="ECO:0007669"/>
    <property type="project" value="TreeGrafter"/>
</dbReference>
<keyword evidence="3" id="KW-0436">Ligase</keyword>
<dbReference type="PROSITE" id="PS51986">
    <property type="entry name" value="GS_BETA_GRASP"/>
    <property type="match status" value="1"/>
</dbReference>
<dbReference type="GO" id="GO:0006542">
    <property type="term" value="P:glutamine biosynthetic process"/>
    <property type="evidence" value="ECO:0007669"/>
    <property type="project" value="InterPro"/>
</dbReference>
<dbReference type="InterPro" id="IPR008147">
    <property type="entry name" value="Gln_synt_N"/>
</dbReference>
<dbReference type="InterPro" id="IPR027303">
    <property type="entry name" value="Gln_synth_gly_rich_site"/>
</dbReference>
<organism evidence="9">
    <name type="scientific">freshwater metagenome</name>
    <dbReference type="NCBI Taxonomy" id="449393"/>
    <lineage>
        <taxon>unclassified sequences</taxon>
        <taxon>metagenomes</taxon>
        <taxon>ecological metagenomes</taxon>
    </lineage>
</organism>
<evidence type="ECO:0000256" key="3">
    <source>
        <dbReference type="ARBA" id="ARBA00022598"/>
    </source>
</evidence>
<sequence>MSKRELSLEVKDTTVPIQAEYIWIDGTSPTPLLRSKTKVIPDFAGSIADIPMDEWGFDGSSTEQASGDSSDCILRPVFQCPDPIRGGKNVLVMCDVLLAKDASPHPTNTRATLAAVSAKYADQEMWYGIEQEYTMLRLDGSPYGFPVGGFPKPQGPYYCGVGAGRVVGREIIEEHTQACIDAGLLISGTNAEVMPGQWEFQIGPGDALTVSDHMHVARWLLHRIAEDYDVVISFDAKPMKGDWNGAGAHTNFSTKAMREGYPAIIEACEKLGTRVLEHVENYGDDIQSRLTGKHETAPWNKYSYGVSNRGASVRIPWQVARDQKGYAEDRRPNANVDPYTVTRLILETVCG</sequence>
<dbReference type="SMART" id="SM01230">
    <property type="entry name" value="Gln-synt_C"/>
    <property type="match status" value="1"/>
</dbReference>
<comment type="similarity">
    <text evidence="1">Belongs to the glutamine synthetase family.</text>
</comment>
<dbReference type="PANTHER" id="PTHR20852:SF57">
    <property type="entry name" value="GLUTAMINE SYNTHETASE 2 CYTOPLASMIC"/>
    <property type="match status" value="1"/>
</dbReference>
<feature type="domain" description="GS catalytic" evidence="8">
    <location>
        <begin position="109"/>
        <end position="351"/>
    </location>
</feature>
<dbReference type="PANTHER" id="PTHR20852">
    <property type="entry name" value="GLUTAMINE SYNTHETASE"/>
    <property type="match status" value="1"/>
</dbReference>
<feature type="domain" description="GS beta-grasp" evidence="7">
    <location>
        <begin position="17"/>
        <end position="102"/>
    </location>
</feature>